<dbReference type="AlphaFoldDB" id="A0AAV1W831"/>
<dbReference type="EMBL" id="CAXHTB010000004">
    <property type="protein sequence ID" value="CAL0305298.1"/>
    <property type="molecule type" value="Genomic_DNA"/>
</dbReference>
<evidence type="ECO:0000313" key="2">
    <source>
        <dbReference type="Proteomes" id="UP001497480"/>
    </source>
</evidence>
<evidence type="ECO:0000313" key="1">
    <source>
        <dbReference type="EMBL" id="CAL0305298.1"/>
    </source>
</evidence>
<dbReference type="Proteomes" id="UP001497480">
    <property type="component" value="Unassembled WGS sequence"/>
</dbReference>
<organism evidence="1 2">
    <name type="scientific">Lupinus luteus</name>
    <name type="common">European yellow lupine</name>
    <dbReference type="NCBI Taxonomy" id="3873"/>
    <lineage>
        <taxon>Eukaryota</taxon>
        <taxon>Viridiplantae</taxon>
        <taxon>Streptophyta</taxon>
        <taxon>Embryophyta</taxon>
        <taxon>Tracheophyta</taxon>
        <taxon>Spermatophyta</taxon>
        <taxon>Magnoliopsida</taxon>
        <taxon>eudicotyledons</taxon>
        <taxon>Gunneridae</taxon>
        <taxon>Pentapetalae</taxon>
        <taxon>rosids</taxon>
        <taxon>fabids</taxon>
        <taxon>Fabales</taxon>
        <taxon>Fabaceae</taxon>
        <taxon>Papilionoideae</taxon>
        <taxon>50 kb inversion clade</taxon>
        <taxon>genistoids sensu lato</taxon>
        <taxon>core genistoids</taxon>
        <taxon>Genisteae</taxon>
        <taxon>Lupinus</taxon>
    </lineage>
</organism>
<keyword evidence="2" id="KW-1185">Reference proteome</keyword>
<name>A0AAV1W831_LUPLU</name>
<gene>
    <name evidence="1" type="ORF">LLUT_LOCUS6358</name>
</gene>
<protein>
    <submittedName>
        <fullName evidence="1">Uncharacterized protein</fullName>
    </submittedName>
</protein>
<accession>A0AAV1W831</accession>
<proteinExistence type="predicted"/>
<sequence>MPLVDWLEQQVLGKVGEEEEWKRCDLVGNAVKCWWWRVVAGRQFKVGDHLGWHEPVPTNVFEYQNDSELLR</sequence>
<comment type="caution">
    <text evidence="1">The sequence shown here is derived from an EMBL/GenBank/DDBJ whole genome shotgun (WGS) entry which is preliminary data.</text>
</comment>
<reference evidence="1 2" key="1">
    <citation type="submission" date="2024-03" db="EMBL/GenBank/DDBJ databases">
        <authorList>
            <person name="Martinez-Hernandez J."/>
        </authorList>
    </citation>
    <scope>NUCLEOTIDE SEQUENCE [LARGE SCALE GENOMIC DNA]</scope>
</reference>